<dbReference type="NCBIfam" id="NF000940">
    <property type="entry name" value="PRK00094.1-2"/>
    <property type="match status" value="1"/>
</dbReference>
<dbReference type="AlphaFoldDB" id="A0A1H2VQ74"/>
<feature type="binding site" evidence="10">
    <location>
        <position position="128"/>
    </location>
    <ligand>
        <name>NAD(+)</name>
        <dbReference type="ChEBI" id="CHEBI:57540"/>
    </ligand>
</feature>
<dbReference type="Proteomes" id="UP000199441">
    <property type="component" value="Unassembled WGS sequence"/>
</dbReference>
<dbReference type="InterPro" id="IPR008927">
    <property type="entry name" value="6-PGluconate_DH-like_C_sf"/>
</dbReference>
<dbReference type="GO" id="GO:0046168">
    <property type="term" value="P:glycerol-3-phosphate catabolic process"/>
    <property type="evidence" value="ECO:0007669"/>
    <property type="project" value="InterPro"/>
</dbReference>
<evidence type="ECO:0000256" key="3">
    <source>
        <dbReference type="ARBA" id="ARBA00023002"/>
    </source>
</evidence>
<feature type="active site" description="Proton acceptor" evidence="7 8">
    <location>
        <position position="178"/>
    </location>
</feature>
<comment type="function">
    <text evidence="7">Catalyzes the reduction of the glycolytic intermediate dihydroxyacetone phosphate (DHAP) to sn-glycerol 3-phosphate (G3P), the key precursor for phospholipid synthesis.</text>
</comment>
<comment type="subcellular location">
    <subcellularLocation>
        <location evidence="7">Cytoplasm</location>
    </subcellularLocation>
</comment>
<evidence type="ECO:0000259" key="14">
    <source>
        <dbReference type="Pfam" id="PF07479"/>
    </source>
</evidence>
<keyword evidence="4 7" id="KW-0443">Lipid metabolism</keyword>
<keyword evidence="16" id="KW-1185">Reference proteome</keyword>
<dbReference type="NCBIfam" id="NF000942">
    <property type="entry name" value="PRK00094.1-4"/>
    <property type="match status" value="1"/>
</dbReference>
<dbReference type="GO" id="GO:0005829">
    <property type="term" value="C:cytosol"/>
    <property type="evidence" value="ECO:0007669"/>
    <property type="project" value="TreeGrafter"/>
</dbReference>
<dbReference type="Gene3D" id="1.10.1040.10">
    <property type="entry name" value="N-(1-d-carboxylethyl)-l-norvaline Dehydrogenase, domain 2"/>
    <property type="match status" value="1"/>
</dbReference>
<feature type="binding site" evidence="10">
    <location>
        <position position="242"/>
    </location>
    <ligand>
        <name>NAD(+)</name>
        <dbReference type="ChEBI" id="CHEBI:57540"/>
    </ligand>
</feature>
<evidence type="ECO:0000256" key="4">
    <source>
        <dbReference type="ARBA" id="ARBA00023098"/>
    </source>
</evidence>
<dbReference type="Pfam" id="PF07479">
    <property type="entry name" value="NAD_Gly3P_dh_C"/>
    <property type="match status" value="1"/>
</dbReference>
<keyword evidence="7 10" id="KW-0520">NAD</keyword>
<keyword evidence="6 7" id="KW-1208">Phospholipid metabolism</keyword>
<feature type="binding site" evidence="7">
    <location>
        <position position="12"/>
    </location>
    <ligand>
        <name>NADPH</name>
        <dbReference type="ChEBI" id="CHEBI:57783"/>
    </ligand>
</feature>
<dbReference type="EC" id="1.1.1.94" evidence="7"/>
<dbReference type="STRING" id="670155.SAMN04488001_1597"/>
<feature type="binding site" evidence="9">
    <location>
        <begin position="242"/>
        <end position="243"/>
    </location>
    <ligand>
        <name>substrate</name>
    </ligand>
</feature>
<dbReference type="Pfam" id="PF01210">
    <property type="entry name" value="NAD_Gly3P_dh_N"/>
    <property type="match status" value="1"/>
</dbReference>
<dbReference type="InterPro" id="IPR006109">
    <property type="entry name" value="G3P_DH_NAD-dep_C"/>
</dbReference>
<reference evidence="16" key="1">
    <citation type="submission" date="2016-10" db="EMBL/GenBank/DDBJ databases">
        <authorList>
            <person name="Varghese N."/>
            <person name="Submissions S."/>
        </authorList>
    </citation>
    <scope>NUCLEOTIDE SEQUENCE [LARGE SCALE GENOMIC DNA]</scope>
    <source>
        <strain evidence="16">DSM 26922</strain>
    </source>
</reference>
<feature type="binding site" evidence="7">
    <location>
        <position position="178"/>
    </location>
    <ligand>
        <name>sn-glycerol 3-phosphate</name>
        <dbReference type="ChEBI" id="CHEBI:57597"/>
    </ligand>
</feature>
<feature type="binding site" evidence="7">
    <location>
        <position position="97"/>
    </location>
    <ligand>
        <name>NADPH</name>
        <dbReference type="ChEBI" id="CHEBI:57783"/>
    </ligand>
</feature>
<proteinExistence type="inferred from homology"/>
<keyword evidence="5 7" id="KW-0594">Phospholipid biosynthesis</keyword>
<dbReference type="PROSITE" id="PS00957">
    <property type="entry name" value="NAD_G3PDH"/>
    <property type="match status" value="1"/>
</dbReference>
<dbReference type="OrthoDB" id="9812273at2"/>
<dbReference type="InterPro" id="IPR036291">
    <property type="entry name" value="NAD(P)-bd_dom_sf"/>
</dbReference>
<comment type="caution">
    <text evidence="7">Lacks conserved residue(s) required for the propagation of feature annotation.</text>
</comment>
<dbReference type="PANTHER" id="PTHR11728:SF1">
    <property type="entry name" value="GLYCEROL-3-PHOSPHATE DEHYDROGENASE [NAD(+)] 2, CHLOROPLASTIC"/>
    <property type="match status" value="1"/>
</dbReference>
<evidence type="ECO:0000256" key="6">
    <source>
        <dbReference type="ARBA" id="ARBA00023264"/>
    </source>
</evidence>
<feature type="binding site" evidence="7">
    <location>
        <position position="242"/>
    </location>
    <ligand>
        <name>sn-glycerol 3-phosphate</name>
        <dbReference type="ChEBI" id="CHEBI:57597"/>
    </ligand>
</feature>
<dbReference type="GO" id="GO:0005975">
    <property type="term" value="P:carbohydrate metabolic process"/>
    <property type="evidence" value="ECO:0007669"/>
    <property type="project" value="InterPro"/>
</dbReference>
<organism evidence="15 16">
    <name type="scientific">Litoreibacter albidus</name>
    <dbReference type="NCBI Taxonomy" id="670155"/>
    <lineage>
        <taxon>Bacteria</taxon>
        <taxon>Pseudomonadati</taxon>
        <taxon>Pseudomonadota</taxon>
        <taxon>Alphaproteobacteria</taxon>
        <taxon>Rhodobacterales</taxon>
        <taxon>Roseobacteraceae</taxon>
        <taxon>Litoreibacter</taxon>
    </lineage>
</organism>
<evidence type="ECO:0000256" key="2">
    <source>
        <dbReference type="ARBA" id="ARBA00022516"/>
    </source>
</evidence>
<dbReference type="GO" id="GO:0008654">
    <property type="term" value="P:phospholipid biosynthetic process"/>
    <property type="evidence" value="ECO:0007669"/>
    <property type="project" value="UniProtKB-KW"/>
</dbReference>
<dbReference type="GO" id="GO:0051287">
    <property type="term" value="F:NAD binding"/>
    <property type="evidence" value="ECO:0007669"/>
    <property type="project" value="InterPro"/>
</dbReference>
<comment type="pathway">
    <text evidence="7">Membrane lipid metabolism; glycerophospholipid metabolism.</text>
</comment>
<dbReference type="EMBL" id="FNOI01000002">
    <property type="protein sequence ID" value="SDW70572.1"/>
    <property type="molecule type" value="Genomic_DNA"/>
</dbReference>
<evidence type="ECO:0000259" key="13">
    <source>
        <dbReference type="Pfam" id="PF01210"/>
    </source>
</evidence>
<evidence type="ECO:0000256" key="1">
    <source>
        <dbReference type="ARBA" id="ARBA00011009"/>
    </source>
</evidence>
<dbReference type="SUPFAM" id="SSF51735">
    <property type="entry name" value="NAD(P)-binding Rossmann-fold domains"/>
    <property type="match status" value="1"/>
</dbReference>
<feature type="binding site" evidence="9">
    <location>
        <position position="97"/>
    </location>
    <ligand>
        <name>substrate</name>
    </ligand>
</feature>
<feature type="binding site" evidence="7">
    <location>
        <position position="126"/>
    </location>
    <ligand>
        <name>sn-glycerol 3-phosphate</name>
        <dbReference type="ChEBI" id="CHEBI:57597"/>
    </ligand>
</feature>
<keyword evidence="7" id="KW-0521">NADP</keyword>
<evidence type="ECO:0000313" key="16">
    <source>
        <dbReference type="Proteomes" id="UP000199441"/>
    </source>
</evidence>
<keyword evidence="3 7" id="KW-0560">Oxidoreductase</keyword>
<dbReference type="SUPFAM" id="SSF48179">
    <property type="entry name" value="6-phosphogluconate dehydrogenase C-terminal domain-like"/>
    <property type="match status" value="1"/>
</dbReference>
<feature type="domain" description="Glycerol-3-phosphate dehydrogenase NAD-dependent C-terminal" evidence="14">
    <location>
        <begin position="167"/>
        <end position="301"/>
    </location>
</feature>
<dbReference type="PANTHER" id="PTHR11728">
    <property type="entry name" value="GLYCEROL-3-PHOSPHATE DEHYDROGENASE"/>
    <property type="match status" value="1"/>
</dbReference>
<dbReference type="GO" id="GO:0141153">
    <property type="term" value="F:glycerol-3-phosphate dehydrogenase (NADP+) activity"/>
    <property type="evidence" value="ECO:0007669"/>
    <property type="project" value="RHEA"/>
</dbReference>
<feature type="binding site" evidence="7">
    <location>
        <position position="241"/>
    </location>
    <ligand>
        <name>sn-glycerol 3-phosphate</name>
        <dbReference type="ChEBI" id="CHEBI:57597"/>
    </ligand>
</feature>
<feature type="binding site" evidence="7">
    <location>
        <position position="124"/>
    </location>
    <ligand>
        <name>sn-glycerol 3-phosphate</name>
        <dbReference type="ChEBI" id="CHEBI:57597"/>
    </ligand>
</feature>
<evidence type="ECO:0000256" key="8">
    <source>
        <dbReference type="PIRSR" id="PIRSR000114-1"/>
    </source>
</evidence>
<dbReference type="PRINTS" id="PR00077">
    <property type="entry name" value="GPDHDRGNASE"/>
</dbReference>
<comment type="catalytic activity">
    <reaction evidence="7 12">
        <text>sn-glycerol 3-phosphate + NADP(+) = dihydroxyacetone phosphate + NADPH + H(+)</text>
        <dbReference type="Rhea" id="RHEA:11096"/>
        <dbReference type="ChEBI" id="CHEBI:15378"/>
        <dbReference type="ChEBI" id="CHEBI:57597"/>
        <dbReference type="ChEBI" id="CHEBI:57642"/>
        <dbReference type="ChEBI" id="CHEBI:57783"/>
        <dbReference type="ChEBI" id="CHEBI:58349"/>
        <dbReference type="EC" id="1.1.1.94"/>
    </reaction>
</comment>
<feature type="binding site" evidence="7">
    <location>
        <position position="231"/>
    </location>
    <ligand>
        <name>sn-glycerol 3-phosphate</name>
        <dbReference type="ChEBI" id="CHEBI:57597"/>
    </ligand>
</feature>
<evidence type="ECO:0000256" key="7">
    <source>
        <dbReference type="HAMAP-Rule" id="MF_00394"/>
    </source>
</evidence>
<feature type="binding site" evidence="7">
    <location>
        <position position="32"/>
    </location>
    <ligand>
        <name>NADPH</name>
        <dbReference type="ChEBI" id="CHEBI:57783"/>
    </ligand>
</feature>
<dbReference type="UniPathway" id="UPA00940"/>
<feature type="binding site" evidence="7">
    <location>
        <position position="128"/>
    </location>
    <ligand>
        <name>NADPH</name>
        <dbReference type="ChEBI" id="CHEBI:57783"/>
    </ligand>
</feature>
<feature type="binding site" evidence="7">
    <location>
        <position position="242"/>
    </location>
    <ligand>
        <name>NADPH</name>
        <dbReference type="ChEBI" id="CHEBI:57783"/>
    </ligand>
</feature>
<evidence type="ECO:0000256" key="5">
    <source>
        <dbReference type="ARBA" id="ARBA00023209"/>
    </source>
</evidence>
<gene>
    <name evidence="7" type="primary">gpsA</name>
    <name evidence="15" type="ORF">SAMN04488001_1597</name>
</gene>
<evidence type="ECO:0000256" key="11">
    <source>
        <dbReference type="RuleBase" id="RU000437"/>
    </source>
</evidence>
<evidence type="ECO:0000256" key="10">
    <source>
        <dbReference type="PIRSR" id="PIRSR000114-3"/>
    </source>
</evidence>
<feature type="binding site" evidence="7">
    <location>
        <position position="243"/>
    </location>
    <ligand>
        <name>sn-glycerol 3-phosphate</name>
        <dbReference type="ChEBI" id="CHEBI:57597"/>
    </ligand>
</feature>
<feature type="binding site" evidence="10">
    <location>
        <begin position="8"/>
        <end position="13"/>
    </location>
    <ligand>
        <name>NAD(+)</name>
        <dbReference type="ChEBI" id="CHEBI:57540"/>
    </ligand>
</feature>
<dbReference type="InterPro" id="IPR006168">
    <property type="entry name" value="G3P_DH_NAD-dep"/>
</dbReference>
<feature type="binding site" evidence="7">
    <location>
        <position position="262"/>
    </location>
    <ligand>
        <name>NADPH</name>
        <dbReference type="ChEBI" id="CHEBI:57783"/>
    </ligand>
</feature>
<protein>
    <recommendedName>
        <fullName evidence="7">Glycerol-3-phosphate dehydrogenase [NAD(P)+]</fullName>
        <ecNumber evidence="7">1.1.1.94</ecNumber>
    </recommendedName>
    <alternativeName>
        <fullName evidence="7">NAD(P)(+)-dependent glycerol-3-phosphate dehydrogenase</fullName>
    </alternativeName>
    <alternativeName>
        <fullName evidence="7">NAD(P)H-dependent dihydroxyacetone-phosphate reductase</fullName>
    </alternativeName>
</protein>
<dbReference type="Gene3D" id="3.40.50.720">
    <property type="entry name" value="NAD(P)-binding Rossmann-like Domain"/>
    <property type="match status" value="1"/>
</dbReference>
<dbReference type="InterPro" id="IPR013328">
    <property type="entry name" value="6PGD_dom2"/>
</dbReference>
<dbReference type="GO" id="GO:0046167">
    <property type="term" value="P:glycerol-3-phosphate biosynthetic process"/>
    <property type="evidence" value="ECO:0007669"/>
    <property type="project" value="UniProtKB-UniRule"/>
</dbReference>
<dbReference type="InterPro" id="IPR011128">
    <property type="entry name" value="G3P_DH_NAD-dep_N"/>
</dbReference>
<dbReference type="HAMAP" id="MF_00394">
    <property type="entry name" value="NAD_Glyc3P_dehydrog"/>
    <property type="match status" value="1"/>
</dbReference>
<name>A0A1H2VQ74_9RHOB</name>
<evidence type="ECO:0000256" key="12">
    <source>
        <dbReference type="RuleBase" id="RU000439"/>
    </source>
</evidence>
<evidence type="ECO:0000256" key="9">
    <source>
        <dbReference type="PIRSR" id="PIRSR000114-2"/>
    </source>
</evidence>
<comment type="catalytic activity">
    <reaction evidence="7">
        <text>sn-glycerol 3-phosphate + NAD(+) = dihydroxyacetone phosphate + NADH + H(+)</text>
        <dbReference type="Rhea" id="RHEA:11092"/>
        <dbReference type="ChEBI" id="CHEBI:15378"/>
        <dbReference type="ChEBI" id="CHEBI:57540"/>
        <dbReference type="ChEBI" id="CHEBI:57597"/>
        <dbReference type="ChEBI" id="CHEBI:57642"/>
        <dbReference type="ChEBI" id="CHEBI:57945"/>
        <dbReference type="EC" id="1.1.1.94"/>
    </reaction>
</comment>
<dbReference type="GO" id="GO:0141152">
    <property type="term" value="F:glycerol-3-phosphate dehydrogenase (NAD+) activity"/>
    <property type="evidence" value="ECO:0007669"/>
    <property type="project" value="RHEA"/>
</dbReference>
<dbReference type="PIRSF" id="PIRSF000114">
    <property type="entry name" value="Glycerol-3-P_dh"/>
    <property type="match status" value="1"/>
</dbReference>
<feature type="binding site" evidence="7">
    <location>
        <position position="97"/>
    </location>
    <ligand>
        <name>sn-glycerol 3-phosphate</name>
        <dbReference type="ChEBI" id="CHEBI:57597"/>
    </ligand>
</feature>
<keyword evidence="7" id="KW-0963">Cytoplasm</keyword>
<keyword evidence="2 7" id="KW-0444">Lipid biosynthesis</keyword>
<feature type="domain" description="Glycerol-3-phosphate dehydrogenase NAD-dependent N-terminal" evidence="13">
    <location>
        <begin position="3"/>
        <end position="145"/>
    </location>
</feature>
<sequence length="323" mass="33345">MSKITVAGAGAFGSALAVALDMAGREVTLVGRNVDAFRSSRDNPRLKGVPIPESITLATELNVTRDDILLLAVPMQALSGYLEQTRPTPKAAVACSKGVDLASGRGPTAIIDDLLDAPSAILTGPSFAADIARGLPTALVIATRSDTGADLQETLSTDTLRLYLSDDPIGAELGGALKNVIAIACGICIGAGLGESARAALMTRGMAEMLRMAVAMGAKPETLAGLAGFGDLALTCTSAQSRNFSFGLSLGGKGPAPTATTEGRHTARAIVKLAETKGVDMPIAKMVAGMVEGDLTLQQALSLLLSRPLTKEWPYAYRTDLHR</sequence>
<comment type="similarity">
    <text evidence="1 7 11">Belongs to the NAD-dependent glycerol-3-phosphate dehydrogenase family.</text>
</comment>
<dbReference type="RefSeq" id="WP_089946384.1">
    <property type="nucleotide sequence ID" value="NZ_FNOI01000002.1"/>
</dbReference>
<accession>A0A1H2VQ74</accession>
<evidence type="ECO:0000313" key="15">
    <source>
        <dbReference type="EMBL" id="SDW70572.1"/>
    </source>
</evidence>
<keyword evidence="7" id="KW-0547">Nucleotide-binding</keyword>
<dbReference type="GO" id="GO:0006650">
    <property type="term" value="P:glycerophospholipid metabolic process"/>
    <property type="evidence" value="ECO:0007669"/>
    <property type="project" value="UniProtKB-UniRule"/>
</dbReference>